<name>A0AAV4BS89_9GAST</name>
<dbReference type="EMBL" id="BLXT01005315">
    <property type="protein sequence ID" value="GFO21931.1"/>
    <property type="molecule type" value="Genomic_DNA"/>
</dbReference>
<proteinExistence type="predicted"/>
<reference evidence="2 3" key="1">
    <citation type="journal article" date="2021" name="Elife">
        <title>Chloroplast acquisition without the gene transfer in kleptoplastic sea slugs, Plakobranchus ocellatus.</title>
        <authorList>
            <person name="Maeda T."/>
            <person name="Takahashi S."/>
            <person name="Yoshida T."/>
            <person name="Shimamura S."/>
            <person name="Takaki Y."/>
            <person name="Nagai Y."/>
            <person name="Toyoda A."/>
            <person name="Suzuki Y."/>
            <person name="Arimoto A."/>
            <person name="Ishii H."/>
            <person name="Satoh N."/>
            <person name="Nishiyama T."/>
            <person name="Hasebe M."/>
            <person name="Maruyama T."/>
            <person name="Minagawa J."/>
            <person name="Obokata J."/>
            <person name="Shigenobu S."/>
        </authorList>
    </citation>
    <scope>NUCLEOTIDE SEQUENCE [LARGE SCALE GENOMIC DNA]</scope>
</reference>
<dbReference type="AlphaFoldDB" id="A0AAV4BS89"/>
<evidence type="ECO:0000313" key="2">
    <source>
        <dbReference type="EMBL" id="GFO21931.1"/>
    </source>
</evidence>
<gene>
    <name evidence="2" type="ORF">PoB_004843600</name>
</gene>
<evidence type="ECO:0000256" key="1">
    <source>
        <dbReference type="SAM" id="MobiDB-lite"/>
    </source>
</evidence>
<comment type="caution">
    <text evidence="2">The sequence shown here is derived from an EMBL/GenBank/DDBJ whole genome shotgun (WGS) entry which is preliminary data.</text>
</comment>
<feature type="region of interest" description="Disordered" evidence="1">
    <location>
        <begin position="1"/>
        <end position="21"/>
    </location>
</feature>
<protein>
    <submittedName>
        <fullName evidence="2">Uncharacterized protein</fullName>
    </submittedName>
</protein>
<accession>A0AAV4BS89</accession>
<keyword evidence="3" id="KW-1185">Reference proteome</keyword>
<dbReference type="Proteomes" id="UP000735302">
    <property type="component" value="Unassembled WGS sequence"/>
</dbReference>
<organism evidence="2 3">
    <name type="scientific">Plakobranchus ocellatus</name>
    <dbReference type="NCBI Taxonomy" id="259542"/>
    <lineage>
        <taxon>Eukaryota</taxon>
        <taxon>Metazoa</taxon>
        <taxon>Spiralia</taxon>
        <taxon>Lophotrochozoa</taxon>
        <taxon>Mollusca</taxon>
        <taxon>Gastropoda</taxon>
        <taxon>Heterobranchia</taxon>
        <taxon>Euthyneura</taxon>
        <taxon>Panpulmonata</taxon>
        <taxon>Sacoglossa</taxon>
        <taxon>Placobranchoidea</taxon>
        <taxon>Plakobranchidae</taxon>
        <taxon>Plakobranchus</taxon>
    </lineage>
</organism>
<sequence length="100" mass="11293">MSEFENISFDPPSKTIFKSSDCNPPRRWSALLGQILRAVSKVAIWPHMGPNLAPPMIVWPRQIVIGPWPQMSAAKLVNHNLHNKSQETGTEDTIVYPNFI</sequence>
<evidence type="ECO:0000313" key="3">
    <source>
        <dbReference type="Proteomes" id="UP000735302"/>
    </source>
</evidence>